<evidence type="ECO:0000256" key="2">
    <source>
        <dbReference type="ARBA" id="ARBA00023125"/>
    </source>
</evidence>
<dbReference type="PANTHER" id="PTHR30146:SF24">
    <property type="entry name" value="XYLOSE OPERON REGULATORY PROTEIN"/>
    <property type="match status" value="1"/>
</dbReference>
<gene>
    <name evidence="6" type="primary">ccpA_1</name>
    <name evidence="5" type="ORF">LES8486_00692</name>
    <name evidence="6" type="ORF">LES9216_00839</name>
</gene>
<keyword evidence="2" id="KW-0238">DNA-binding</keyword>
<dbReference type="EMBL" id="OKQU01000001">
    <property type="protein sequence ID" value="SPE06987.1"/>
    <property type="molecule type" value="Genomic_DNA"/>
</dbReference>
<dbReference type="GeneID" id="99673949"/>
<accession>A0A2N9KAD1</accession>
<dbReference type="Pfam" id="PF00532">
    <property type="entry name" value="Peripla_BP_1"/>
    <property type="match status" value="1"/>
</dbReference>
<dbReference type="AlphaFoldDB" id="A0A2N9KAD1"/>
<proteinExistence type="predicted"/>
<sequence length="327" mass="35910">MSVTIKDVARSANVSIATVSRVLAGKKEAYSDSTEKRVKKAIQELGYKKNIAAVELVTMHSNVVAILVPTPKTNFAMKIIESIQTEAFKRDLSVIILFVGDNDEEMQVKALNTVIERPVNGILLISVELYGEAIELLKNTNIPHLFVSTAVDKESQFVSSDDFKIGYEATQFLINKGHKEIGLASLEINSFIGHRRVLGYLAALKDNHLTENKNFIFEGDYSYDSGVEALNHYVSQTDVTAIIGASDLVAIGILNTAKQLHISVPDDLAVVSIDGTYLVDIVSPRLTSITQAFSTMGATALKMLFNDTTTGPHHMYVPFQIDEREST</sequence>
<keyword evidence="3" id="KW-0804">Transcription</keyword>
<dbReference type="SMART" id="SM00354">
    <property type="entry name" value="HTH_LACI"/>
    <property type="match status" value="1"/>
</dbReference>
<evidence type="ECO:0000256" key="3">
    <source>
        <dbReference type="ARBA" id="ARBA00023163"/>
    </source>
</evidence>
<evidence type="ECO:0000313" key="8">
    <source>
        <dbReference type="Proteomes" id="UP000239237"/>
    </source>
</evidence>
<evidence type="ECO:0000313" key="5">
    <source>
        <dbReference type="EMBL" id="SPD91708.1"/>
    </source>
</evidence>
<evidence type="ECO:0000256" key="1">
    <source>
        <dbReference type="ARBA" id="ARBA00023015"/>
    </source>
</evidence>
<keyword evidence="8" id="KW-1185">Reference proteome</keyword>
<evidence type="ECO:0000313" key="7">
    <source>
        <dbReference type="Proteomes" id="UP000237923"/>
    </source>
</evidence>
<dbReference type="Pfam" id="PF00356">
    <property type="entry name" value="LacI"/>
    <property type="match status" value="1"/>
</dbReference>
<dbReference type="PROSITE" id="PS50932">
    <property type="entry name" value="HTH_LACI_2"/>
    <property type="match status" value="1"/>
</dbReference>
<feature type="domain" description="HTH lacI-type" evidence="4">
    <location>
        <begin position="3"/>
        <end position="58"/>
    </location>
</feature>
<reference evidence="6 7" key="1">
    <citation type="submission" date="2018-02" db="EMBL/GenBank/DDBJ databases">
        <authorList>
            <person name="Cohen D.B."/>
            <person name="Kent A.D."/>
        </authorList>
    </citation>
    <scope>NUCLEOTIDE SEQUENCE [LARGE SCALE GENOMIC DNA]</scope>
    <source>
        <strain evidence="6 7">CECT 9216</strain>
    </source>
</reference>
<keyword evidence="1" id="KW-0805">Transcription regulation</keyword>
<organism evidence="6 7">
    <name type="scientific">Leuconostoc suionicum</name>
    <dbReference type="NCBI Taxonomy" id="1511761"/>
    <lineage>
        <taxon>Bacteria</taxon>
        <taxon>Bacillati</taxon>
        <taxon>Bacillota</taxon>
        <taxon>Bacilli</taxon>
        <taxon>Lactobacillales</taxon>
        <taxon>Lactobacillaceae</taxon>
        <taxon>Leuconostoc</taxon>
    </lineage>
</organism>
<dbReference type="GO" id="GO:0000976">
    <property type="term" value="F:transcription cis-regulatory region binding"/>
    <property type="evidence" value="ECO:0007669"/>
    <property type="project" value="TreeGrafter"/>
</dbReference>
<name>A0A2N9KAD1_9LACO</name>
<dbReference type="RefSeq" id="WP_072613468.1">
    <property type="nucleotide sequence ID" value="NZ_AP017935.1"/>
</dbReference>
<dbReference type="CDD" id="cd01392">
    <property type="entry name" value="HTH_LacI"/>
    <property type="match status" value="1"/>
</dbReference>
<dbReference type="Proteomes" id="UP000239237">
    <property type="component" value="Unassembled WGS sequence"/>
</dbReference>
<evidence type="ECO:0000259" key="4">
    <source>
        <dbReference type="PROSITE" id="PS50932"/>
    </source>
</evidence>
<dbReference type="InterPro" id="IPR000843">
    <property type="entry name" value="HTH_LacI"/>
</dbReference>
<dbReference type="GO" id="GO:0003700">
    <property type="term" value="F:DNA-binding transcription factor activity"/>
    <property type="evidence" value="ECO:0007669"/>
    <property type="project" value="TreeGrafter"/>
</dbReference>
<dbReference type="PRINTS" id="PR00036">
    <property type="entry name" value="HTHLACI"/>
</dbReference>
<evidence type="ECO:0000313" key="6">
    <source>
        <dbReference type="EMBL" id="SPE06987.1"/>
    </source>
</evidence>
<dbReference type="SUPFAM" id="SSF47413">
    <property type="entry name" value="lambda repressor-like DNA-binding domains"/>
    <property type="match status" value="1"/>
</dbReference>
<protein>
    <submittedName>
        <fullName evidence="6">Catabolite control protein A</fullName>
    </submittedName>
</protein>
<dbReference type="PROSITE" id="PS00356">
    <property type="entry name" value="HTH_LACI_1"/>
    <property type="match status" value="1"/>
</dbReference>
<dbReference type="Gene3D" id="1.10.260.40">
    <property type="entry name" value="lambda repressor-like DNA-binding domains"/>
    <property type="match status" value="1"/>
</dbReference>
<dbReference type="Proteomes" id="UP000237923">
    <property type="component" value="Unassembled WGS sequence"/>
</dbReference>
<dbReference type="Gene3D" id="3.40.50.2300">
    <property type="match status" value="2"/>
</dbReference>
<dbReference type="InterPro" id="IPR028082">
    <property type="entry name" value="Peripla_BP_I"/>
</dbReference>
<reference evidence="5 8" key="2">
    <citation type="submission" date="2018-02" db="EMBL/GenBank/DDBJ databases">
        <authorList>
            <person name="Rodrigo-Torres L."/>
            <person name="Arahal R. D."/>
            <person name="Lucena T."/>
        </authorList>
    </citation>
    <scope>NUCLEOTIDE SEQUENCE [LARGE SCALE GENOMIC DNA]</scope>
    <source>
        <strain evidence="5 8">CECT 8486</strain>
    </source>
</reference>
<dbReference type="KEGG" id="lsu:A6B45_04030"/>
<dbReference type="InterPro" id="IPR001761">
    <property type="entry name" value="Peripla_BP/Lac1_sug-bd_dom"/>
</dbReference>
<dbReference type="PANTHER" id="PTHR30146">
    <property type="entry name" value="LACI-RELATED TRANSCRIPTIONAL REPRESSOR"/>
    <property type="match status" value="1"/>
</dbReference>
<dbReference type="SUPFAM" id="SSF53822">
    <property type="entry name" value="Periplasmic binding protein-like I"/>
    <property type="match status" value="1"/>
</dbReference>
<dbReference type="InterPro" id="IPR010982">
    <property type="entry name" value="Lambda_DNA-bd_dom_sf"/>
</dbReference>
<dbReference type="EMBL" id="OKQR01000001">
    <property type="protein sequence ID" value="SPD91708.1"/>
    <property type="molecule type" value="Genomic_DNA"/>
</dbReference>